<feature type="transmembrane region" description="Helical" evidence="1">
    <location>
        <begin position="105"/>
        <end position="127"/>
    </location>
</feature>
<gene>
    <name evidence="2" type="ORF">C484_16194</name>
</gene>
<keyword evidence="1" id="KW-0472">Membrane</keyword>
<evidence type="ECO:0000313" key="3">
    <source>
        <dbReference type="Proteomes" id="UP000011648"/>
    </source>
</evidence>
<reference evidence="2 3" key="1">
    <citation type="journal article" date="2014" name="PLoS Genet.">
        <title>Phylogenetically driven sequencing of extremely halophilic archaea reveals strategies for static and dynamic osmo-response.</title>
        <authorList>
            <person name="Becker E.A."/>
            <person name="Seitzer P.M."/>
            <person name="Tritt A."/>
            <person name="Larsen D."/>
            <person name="Krusor M."/>
            <person name="Yao A.I."/>
            <person name="Wu D."/>
            <person name="Madern D."/>
            <person name="Eisen J.A."/>
            <person name="Darling A.E."/>
            <person name="Facciotti M.T."/>
        </authorList>
    </citation>
    <scope>NUCLEOTIDE SEQUENCE [LARGE SCALE GENOMIC DNA]</scope>
    <source>
        <strain evidence="2 3">DSM 12281</strain>
    </source>
</reference>
<organism evidence="2 3">
    <name type="scientific">Natrialba taiwanensis DSM 12281</name>
    <dbReference type="NCBI Taxonomy" id="1230458"/>
    <lineage>
        <taxon>Archaea</taxon>
        <taxon>Methanobacteriati</taxon>
        <taxon>Methanobacteriota</taxon>
        <taxon>Stenosarchaea group</taxon>
        <taxon>Halobacteria</taxon>
        <taxon>Halobacteriales</taxon>
        <taxon>Natrialbaceae</taxon>
        <taxon>Natrialba</taxon>
    </lineage>
</organism>
<feature type="transmembrane region" description="Helical" evidence="1">
    <location>
        <begin position="66"/>
        <end position="85"/>
    </location>
</feature>
<dbReference type="PATRIC" id="fig|1230458.4.peg.3283"/>
<dbReference type="RefSeq" id="WP_006826894.1">
    <property type="nucleotide sequence ID" value="NZ_AOIL01000052.1"/>
</dbReference>
<dbReference type="OrthoDB" id="169406at2157"/>
<keyword evidence="1" id="KW-0812">Transmembrane</keyword>
<dbReference type="EMBL" id="AOIL01000052">
    <property type="protein sequence ID" value="ELY87968.1"/>
    <property type="molecule type" value="Genomic_DNA"/>
</dbReference>
<feature type="transmembrane region" description="Helical" evidence="1">
    <location>
        <begin position="33"/>
        <end position="54"/>
    </location>
</feature>
<dbReference type="AlphaFoldDB" id="L9ZS51"/>
<accession>L9ZS51</accession>
<proteinExistence type="predicted"/>
<name>L9ZS51_9EURY</name>
<sequence>MRRTLPASSTFLPTVSAGTVAVGVTINTVFPTSVRTVPAVLLIAAGLFGVARSVRGRSVDSLRLTARRWWMLAFVSFLPYGLATAPSNEQAAAVGEAFSGSLATTALEGIAGAAILCAVAVTVLYWFARYGIHPGRPTPEERILDDQGSK</sequence>
<dbReference type="Proteomes" id="UP000011648">
    <property type="component" value="Unassembled WGS sequence"/>
</dbReference>
<protein>
    <submittedName>
        <fullName evidence="2">Uncharacterized protein</fullName>
    </submittedName>
</protein>
<evidence type="ECO:0000313" key="2">
    <source>
        <dbReference type="EMBL" id="ELY87968.1"/>
    </source>
</evidence>
<evidence type="ECO:0000256" key="1">
    <source>
        <dbReference type="SAM" id="Phobius"/>
    </source>
</evidence>
<comment type="caution">
    <text evidence="2">The sequence shown here is derived from an EMBL/GenBank/DDBJ whole genome shotgun (WGS) entry which is preliminary data.</text>
</comment>
<keyword evidence="3" id="KW-1185">Reference proteome</keyword>
<keyword evidence="1" id="KW-1133">Transmembrane helix</keyword>